<gene>
    <name evidence="2" type="ORF">SOJ16_002626</name>
</gene>
<dbReference type="Proteomes" id="UP001322744">
    <property type="component" value="Chromosome"/>
</dbReference>
<dbReference type="EMBL" id="CP139957">
    <property type="protein sequence ID" value="WPX08717.1"/>
    <property type="molecule type" value="Genomic_DNA"/>
</dbReference>
<name>A0ABZ0U0U7_9FIRM</name>
<feature type="transmembrane region" description="Helical" evidence="1">
    <location>
        <begin position="32"/>
        <end position="49"/>
    </location>
</feature>
<keyword evidence="1" id="KW-1133">Transmembrane helix</keyword>
<keyword evidence="3" id="KW-1185">Reference proteome</keyword>
<protein>
    <submittedName>
        <fullName evidence="2">Uncharacterized protein</fullName>
    </submittedName>
</protein>
<accession>A0ABZ0U0U7</accession>
<proteinExistence type="predicted"/>
<organism evidence="2 3">
    <name type="scientific">Anaerocellum danielii</name>
    <dbReference type="NCBI Taxonomy" id="1387557"/>
    <lineage>
        <taxon>Bacteria</taxon>
        <taxon>Bacillati</taxon>
        <taxon>Bacillota</taxon>
        <taxon>Bacillota incertae sedis</taxon>
        <taxon>Caldicellulosiruptorales</taxon>
        <taxon>Caldicellulosiruptoraceae</taxon>
        <taxon>Anaerocellum</taxon>
    </lineage>
</organism>
<evidence type="ECO:0000313" key="2">
    <source>
        <dbReference type="EMBL" id="WPX08717.1"/>
    </source>
</evidence>
<dbReference type="RefSeq" id="WP_045173258.1">
    <property type="nucleotide sequence ID" value="NZ_CP139957.1"/>
</dbReference>
<sequence>MSNKKILLYIIGIIAIVLGAVVAKVFFNIKGFKVAIIFSILLIIWHGLFQKELLKIGKAK</sequence>
<evidence type="ECO:0000256" key="1">
    <source>
        <dbReference type="SAM" id="Phobius"/>
    </source>
</evidence>
<feature type="transmembrane region" description="Helical" evidence="1">
    <location>
        <begin position="7"/>
        <end position="26"/>
    </location>
</feature>
<keyword evidence="1" id="KW-0812">Transmembrane</keyword>
<reference evidence="2 3" key="1">
    <citation type="submission" date="2023-12" db="EMBL/GenBank/DDBJ databases">
        <authorList>
            <person name="Manesh M.J.H."/>
            <person name="Bing R.G."/>
            <person name="Willard D.J."/>
            <person name="Kelly R.M."/>
        </authorList>
    </citation>
    <scope>NUCLEOTIDE SEQUENCE [LARGE SCALE GENOMIC DNA]</scope>
    <source>
        <strain evidence="2 3">DSM 8977</strain>
    </source>
</reference>
<evidence type="ECO:0000313" key="3">
    <source>
        <dbReference type="Proteomes" id="UP001322744"/>
    </source>
</evidence>
<keyword evidence="1" id="KW-0472">Membrane</keyword>